<dbReference type="STRING" id="1469948.GCA_000732725_03362"/>
<dbReference type="InterPro" id="IPR011006">
    <property type="entry name" value="CheY-like_superfamily"/>
</dbReference>
<gene>
    <name evidence="6" type="ORF">EDD76_1168</name>
</gene>
<feature type="domain" description="Response regulatory" evidence="5">
    <location>
        <begin position="20"/>
        <end position="135"/>
    </location>
</feature>
<name>A0A4R1QN51_9FIRM</name>
<dbReference type="Pfam" id="PF00072">
    <property type="entry name" value="Response_reg"/>
    <property type="match status" value="1"/>
</dbReference>
<dbReference type="RefSeq" id="WP_051869741.1">
    <property type="nucleotide sequence ID" value="NZ_JPNB01000002.1"/>
</dbReference>
<dbReference type="PROSITE" id="PS50110">
    <property type="entry name" value="RESPONSE_REGULATORY"/>
    <property type="match status" value="1"/>
</dbReference>
<evidence type="ECO:0000256" key="1">
    <source>
        <dbReference type="ARBA" id="ARBA00018672"/>
    </source>
</evidence>
<dbReference type="GO" id="GO:0000160">
    <property type="term" value="P:phosphorelay signal transduction system"/>
    <property type="evidence" value="ECO:0007669"/>
    <property type="project" value="InterPro"/>
</dbReference>
<reference evidence="6 7" key="1">
    <citation type="submission" date="2019-03" db="EMBL/GenBank/DDBJ databases">
        <title>Genomic Encyclopedia of Type Strains, Phase IV (KMG-IV): sequencing the most valuable type-strain genomes for metagenomic binning, comparative biology and taxonomic classification.</title>
        <authorList>
            <person name="Goeker M."/>
        </authorList>
    </citation>
    <scope>NUCLEOTIDE SEQUENCE [LARGE SCALE GENOMIC DNA]</scope>
    <source>
        <strain evidence="6 7">DSM 100556</strain>
    </source>
</reference>
<keyword evidence="2 4" id="KW-0597">Phosphoprotein</keyword>
<evidence type="ECO:0000256" key="3">
    <source>
        <dbReference type="ARBA" id="ARBA00024867"/>
    </source>
</evidence>
<dbReference type="AlphaFoldDB" id="A0A4R1QN51"/>
<dbReference type="InterPro" id="IPR050595">
    <property type="entry name" value="Bact_response_regulator"/>
</dbReference>
<accession>A0A4R1QN51</accession>
<evidence type="ECO:0000256" key="4">
    <source>
        <dbReference type="PROSITE-ProRule" id="PRU00169"/>
    </source>
</evidence>
<evidence type="ECO:0000313" key="6">
    <source>
        <dbReference type="EMBL" id="TCL55168.1"/>
    </source>
</evidence>
<comment type="caution">
    <text evidence="6">The sequence shown here is derived from an EMBL/GenBank/DDBJ whole genome shotgun (WGS) entry which is preliminary data.</text>
</comment>
<comment type="function">
    <text evidence="3">May play the central regulatory role in sporulation. It may be an element of the effector pathway responsible for the activation of sporulation genes in response to nutritional stress. Spo0A may act in concert with spo0H (a sigma factor) to control the expression of some genes that are critical to the sporulation process.</text>
</comment>
<keyword evidence="7" id="KW-1185">Reference proteome</keyword>
<organism evidence="6 7">
    <name type="scientific">Kineothrix alysoides</name>
    <dbReference type="NCBI Taxonomy" id="1469948"/>
    <lineage>
        <taxon>Bacteria</taxon>
        <taxon>Bacillati</taxon>
        <taxon>Bacillota</taxon>
        <taxon>Clostridia</taxon>
        <taxon>Lachnospirales</taxon>
        <taxon>Lachnospiraceae</taxon>
        <taxon>Kineothrix</taxon>
    </lineage>
</organism>
<dbReference type="SUPFAM" id="SSF52172">
    <property type="entry name" value="CheY-like"/>
    <property type="match status" value="1"/>
</dbReference>
<evidence type="ECO:0000313" key="7">
    <source>
        <dbReference type="Proteomes" id="UP000295718"/>
    </source>
</evidence>
<dbReference type="InterPro" id="IPR001789">
    <property type="entry name" value="Sig_transdc_resp-reg_receiver"/>
</dbReference>
<dbReference type="SMART" id="SM00448">
    <property type="entry name" value="REC"/>
    <property type="match status" value="1"/>
</dbReference>
<dbReference type="PANTHER" id="PTHR44591:SF3">
    <property type="entry name" value="RESPONSE REGULATORY DOMAIN-CONTAINING PROTEIN"/>
    <property type="match status" value="1"/>
</dbReference>
<dbReference type="EMBL" id="SLUO01000016">
    <property type="protein sequence ID" value="TCL55168.1"/>
    <property type="molecule type" value="Genomic_DNA"/>
</dbReference>
<dbReference type="Proteomes" id="UP000295718">
    <property type="component" value="Unassembled WGS sequence"/>
</dbReference>
<dbReference type="PANTHER" id="PTHR44591">
    <property type="entry name" value="STRESS RESPONSE REGULATOR PROTEIN 1"/>
    <property type="match status" value="1"/>
</dbReference>
<evidence type="ECO:0000256" key="2">
    <source>
        <dbReference type="ARBA" id="ARBA00022553"/>
    </source>
</evidence>
<dbReference type="CDD" id="cd00156">
    <property type="entry name" value="REC"/>
    <property type="match status" value="1"/>
</dbReference>
<proteinExistence type="predicted"/>
<sequence>MREKEFVFCEVAEERLGRENILIVDDDLEMLKIFRFYLQDKYNVSVVNSGEAAIELLADYIPDVVLLDYLMPECNGTEVFQYMKEHDRTKNIPVIFLTGVTDEDTIRECLSYRPVDYIVKPIAKRALQSKLDMFFKTY</sequence>
<evidence type="ECO:0000259" key="5">
    <source>
        <dbReference type="PROSITE" id="PS50110"/>
    </source>
</evidence>
<feature type="modified residue" description="4-aspartylphosphate" evidence="4">
    <location>
        <position position="68"/>
    </location>
</feature>
<protein>
    <recommendedName>
        <fullName evidence="1">Stage 0 sporulation protein A homolog</fullName>
    </recommendedName>
</protein>
<dbReference type="Gene3D" id="3.40.50.2300">
    <property type="match status" value="1"/>
</dbReference>